<name>A0A0E3UVV1_9BACT</name>
<evidence type="ECO:0000313" key="1">
    <source>
        <dbReference type="EMBL" id="AKD02797.1"/>
    </source>
</evidence>
<dbReference type="AlphaFoldDB" id="A0A0E3UVV1"/>
<dbReference type="KEGG" id="pko:PKOR_06250"/>
<dbReference type="RefSeq" id="WP_046309754.1">
    <property type="nucleotide sequence ID" value="NZ_CBCSCY010000001.1"/>
</dbReference>
<keyword evidence="2" id="KW-1185">Reference proteome</keyword>
<reference evidence="1 2" key="1">
    <citation type="journal article" date="2015" name="Sci. Rep.">
        <title>Unraveling adaptation of Pontibacter korlensis to radiation and infertility in desert through complete genome and comparative transcriptomic analysis.</title>
        <authorList>
            <person name="Dai J."/>
            <person name="Dai W."/>
            <person name="Qiu C."/>
            <person name="Yang Z."/>
            <person name="Zhang Y."/>
            <person name="Zhou M."/>
            <person name="Zhang L."/>
            <person name="Fang C."/>
            <person name="Gao Q."/>
            <person name="Yang Q."/>
            <person name="Li X."/>
            <person name="Wang Z."/>
            <person name="Wang Z."/>
            <person name="Jia Z."/>
            <person name="Chen X."/>
        </authorList>
    </citation>
    <scope>NUCLEOTIDE SEQUENCE [LARGE SCALE GENOMIC DNA]</scope>
    <source>
        <strain evidence="1 2">X14-1T</strain>
    </source>
</reference>
<dbReference type="PATRIC" id="fig|400092.3.peg.1392"/>
<dbReference type="OrthoDB" id="852922at2"/>
<sequence>MVASLEELVVDDQSGLYYQLYLRPNNGIGKIKGNVQHDMYNELKLYSPEKSFLHHEEQFYTDSIVAGPFNRVVPIQEFLEPLNSSQPDMISFSVDSINFPKGFKKRHRKYIIRMVNNTIVLMQERNAASKNKQGMQFNYYPNFKSKAENVPATYAVNLTVTDDPISNKITVNISNPGYTPERWQSTKSSFNRRDFLDGHTYKANYSLHLLAPSFLGNIYYSKHSK</sequence>
<dbReference type="HOGENOM" id="CLU_1228993_0_0_10"/>
<accession>A0A0E3UVV1</accession>
<proteinExistence type="predicted"/>
<dbReference type="Proteomes" id="UP000033109">
    <property type="component" value="Chromosome"/>
</dbReference>
<gene>
    <name evidence="1" type="ORF">PKOR_06250</name>
</gene>
<protein>
    <submittedName>
        <fullName evidence="1">Uncharacterized protein</fullName>
    </submittedName>
</protein>
<evidence type="ECO:0000313" key="2">
    <source>
        <dbReference type="Proteomes" id="UP000033109"/>
    </source>
</evidence>
<organism evidence="1 2">
    <name type="scientific">Pontibacter korlensis</name>
    <dbReference type="NCBI Taxonomy" id="400092"/>
    <lineage>
        <taxon>Bacteria</taxon>
        <taxon>Pseudomonadati</taxon>
        <taxon>Bacteroidota</taxon>
        <taxon>Cytophagia</taxon>
        <taxon>Cytophagales</taxon>
        <taxon>Hymenobacteraceae</taxon>
        <taxon>Pontibacter</taxon>
    </lineage>
</organism>
<dbReference type="EMBL" id="CP009621">
    <property type="protein sequence ID" value="AKD02797.1"/>
    <property type="molecule type" value="Genomic_DNA"/>
</dbReference>